<dbReference type="GO" id="GO:0005634">
    <property type="term" value="C:nucleus"/>
    <property type="evidence" value="ECO:0007669"/>
    <property type="project" value="TreeGrafter"/>
</dbReference>
<dbReference type="InterPro" id="IPR011333">
    <property type="entry name" value="SKP1/BTB/POZ_sf"/>
</dbReference>
<dbReference type="Pfam" id="PF07707">
    <property type="entry name" value="BACK"/>
    <property type="match status" value="1"/>
</dbReference>
<evidence type="ECO:0000259" key="3">
    <source>
        <dbReference type="PROSITE" id="PS50097"/>
    </source>
</evidence>
<dbReference type="InterPro" id="IPR000210">
    <property type="entry name" value="BTB/POZ_dom"/>
</dbReference>
<dbReference type="AlphaFoldDB" id="A0A672V423"/>
<proteinExistence type="predicted"/>
<dbReference type="PANTHER" id="PTHR45632:SF18">
    <property type="entry name" value="KELCH-LIKE FAMILY MEMBER 43"/>
    <property type="match status" value="1"/>
</dbReference>
<dbReference type="InterPro" id="IPR015915">
    <property type="entry name" value="Kelch-typ_b-propeller"/>
</dbReference>
<dbReference type="Pfam" id="PF00651">
    <property type="entry name" value="BTB"/>
    <property type="match status" value="1"/>
</dbReference>
<accession>A0A672V423</accession>
<dbReference type="SUPFAM" id="SSF117281">
    <property type="entry name" value="Kelch motif"/>
    <property type="match status" value="1"/>
</dbReference>
<evidence type="ECO:0000256" key="1">
    <source>
        <dbReference type="ARBA" id="ARBA00022441"/>
    </source>
</evidence>
<feature type="domain" description="BTB" evidence="3">
    <location>
        <begin position="38"/>
        <end position="102"/>
    </location>
</feature>
<dbReference type="SMART" id="SM00875">
    <property type="entry name" value="BACK"/>
    <property type="match status" value="1"/>
</dbReference>
<dbReference type="PROSITE" id="PS50097">
    <property type="entry name" value="BTB"/>
    <property type="match status" value="1"/>
</dbReference>
<keyword evidence="5" id="KW-1185">Reference proteome</keyword>
<evidence type="ECO:0000256" key="2">
    <source>
        <dbReference type="ARBA" id="ARBA00022737"/>
    </source>
</evidence>
<dbReference type="Proteomes" id="UP000472266">
    <property type="component" value="Chromosome 15"/>
</dbReference>
<dbReference type="SUPFAM" id="SSF54695">
    <property type="entry name" value="POZ domain"/>
    <property type="match status" value="1"/>
</dbReference>
<name>A0A672V423_STRHB</name>
<dbReference type="PIRSF" id="PIRSF037037">
    <property type="entry name" value="Kelch-like_protein_gigaxonin"/>
    <property type="match status" value="1"/>
</dbReference>
<keyword evidence="1" id="KW-0880">Kelch repeat</keyword>
<evidence type="ECO:0000313" key="5">
    <source>
        <dbReference type="Proteomes" id="UP000472266"/>
    </source>
</evidence>
<dbReference type="OMA" id="QERFLCD"/>
<keyword evidence="2" id="KW-0677">Repeat</keyword>
<reference evidence="4 5" key="1">
    <citation type="submission" date="2019-11" db="EMBL/GenBank/DDBJ databases">
        <title>Strigops habroptila (kakapo) genome, bStrHab1, primary haplotype, v2.</title>
        <authorList>
            <person name="Jarvis E.D."/>
            <person name="Howard J."/>
            <person name="Rhie A."/>
            <person name="Phillippy A."/>
            <person name="Korlach J."/>
            <person name="Digby A."/>
            <person name="Iorns D."/>
            <person name="Eason D."/>
            <person name="Robertson B."/>
            <person name="Raemaekers T."/>
            <person name="Howe K."/>
            <person name="Lewin H."/>
            <person name="Damas J."/>
            <person name="Hastie A."/>
            <person name="Tracey A."/>
            <person name="Chow W."/>
            <person name="Fedrigo O."/>
        </authorList>
    </citation>
    <scope>NUCLEOTIDE SEQUENCE [LARGE SCALE GENOMIC DNA]</scope>
</reference>
<dbReference type="SMART" id="SM00225">
    <property type="entry name" value="BTB"/>
    <property type="match status" value="1"/>
</dbReference>
<dbReference type="Gene3D" id="1.25.40.420">
    <property type="match status" value="1"/>
</dbReference>
<dbReference type="SMART" id="SM00612">
    <property type="entry name" value="Kelch"/>
    <property type="match status" value="5"/>
</dbReference>
<dbReference type="InterPro" id="IPR006652">
    <property type="entry name" value="Kelch_1"/>
</dbReference>
<dbReference type="InterPro" id="IPR017096">
    <property type="entry name" value="BTB-kelch_protein"/>
</dbReference>
<dbReference type="Pfam" id="PF01344">
    <property type="entry name" value="Kelch_1"/>
    <property type="match status" value="3"/>
</dbReference>
<dbReference type="PANTHER" id="PTHR45632">
    <property type="entry name" value="LD33804P"/>
    <property type="match status" value="1"/>
</dbReference>
<dbReference type="Ensembl" id="ENSSHBT00005026544.1">
    <property type="protein sequence ID" value="ENSSHBP00005022284.1"/>
    <property type="gene ID" value="ENSSHBG00005018797.1"/>
</dbReference>
<reference evidence="4" key="3">
    <citation type="submission" date="2025-09" db="UniProtKB">
        <authorList>
            <consortium name="Ensembl"/>
        </authorList>
    </citation>
    <scope>IDENTIFICATION</scope>
</reference>
<dbReference type="Gene3D" id="2.120.10.80">
    <property type="entry name" value="Kelch-type beta propeller"/>
    <property type="match status" value="1"/>
</dbReference>
<reference evidence="4" key="2">
    <citation type="submission" date="2025-08" db="UniProtKB">
        <authorList>
            <consortium name="Ensembl"/>
        </authorList>
    </citation>
    <scope>IDENTIFICATION</scope>
</reference>
<dbReference type="InParanoid" id="A0A672V423"/>
<protein>
    <recommendedName>
        <fullName evidence="3">BTB domain-containing protein</fullName>
    </recommendedName>
</protein>
<evidence type="ECO:0000313" key="4">
    <source>
        <dbReference type="Ensembl" id="ENSSHBP00005022284.1"/>
    </source>
</evidence>
<dbReference type="InterPro" id="IPR011705">
    <property type="entry name" value="BACK"/>
</dbReference>
<organism evidence="4 5">
    <name type="scientific">Strigops habroptila</name>
    <name type="common">Kakapo</name>
    <dbReference type="NCBI Taxonomy" id="2489341"/>
    <lineage>
        <taxon>Eukaryota</taxon>
        <taxon>Metazoa</taxon>
        <taxon>Chordata</taxon>
        <taxon>Craniata</taxon>
        <taxon>Vertebrata</taxon>
        <taxon>Euteleostomi</taxon>
        <taxon>Archelosauria</taxon>
        <taxon>Archosauria</taxon>
        <taxon>Dinosauria</taxon>
        <taxon>Saurischia</taxon>
        <taxon>Theropoda</taxon>
        <taxon>Coelurosauria</taxon>
        <taxon>Aves</taxon>
        <taxon>Neognathae</taxon>
        <taxon>Neoaves</taxon>
        <taxon>Telluraves</taxon>
        <taxon>Australaves</taxon>
        <taxon>Psittaciformes</taxon>
        <taxon>Psittacidae</taxon>
        <taxon>Strigops</taxon>
    </lineage>
</organism>
<dbReference type="Gene3D" id="3.30.710.10">
    <property type="entry name" value="Potassium Channel Kv1.1, Chain A"/>
    <property type="match status" value="1"/>
</dbReference>
<dbReference type="GeneTree" id="ENSGT00940000158352"/>
<sequence>MADGSNGFHCTATEVEAPDHGASLLEGMNQMRQKRFLCDLTIATKTKSFEVHKLILASCSEYFHRLLQREPQLPRVELHAVSPPGLAATITYAYTGKLSLSLYTIGSTIAAATQLQVPALLNMCSNFLLREMAVENCVYIANISATFGLNQVKDATRKFIRENFLEFSKTDQFMKLPFDQINELLMDDGLQIPSEVAAFQIAVKWLEFDPKRVRYAADLLSNIRFGTISAPDLVNHVQPVPRMMQDPQCHKLLVDAMNYHLLPHQQNSLQSRRTRIRGGQRVLVTVGGRPSWPDRSPFVPRYDPRFNTWLHLASMQHRRSHFSLSACHGLLYAVGGRNAEGPLASVECYVPTTNSWQSKASLETARCCHATTVIAGQLLVTGGYISHAYSRTVLCYEPSTDSWREQARLSTPRGWHCAATVADRAYVLGGSQVGPQGERVDVMPVECYSPLTGQWSYMAPLPTGVSTAGVALLEGRLCLVGGWNESGKRYQKCVQCYNPELNEWAEDKDLPEATVGVSCCTITLPRPLSSGSRATTCISIPQLKQGLLKQGH</sequence>